<feature type="transmembrane region" description="Helical" evidence="6">
    <location>
        <begin position="71"/>
        <end position="93"/>
    </location>
</feature>
<keyword evidence="2" id="KW-1003">Cell membrane</keyword>
<feature type="transmembrane region" description="Helical" evidence="6">
    <location>
        <begin position="42"/>
        <end position="64"/>
    </location>
</feature>
<feature type="domain" description="PLD phosphodiesterase" evidence="7">
    <location>
        <begin position="251"/>
        <end position="278"/>
    </location>
</feature>
<dbReference type="GO" id="GO:0008808">
    <property type="term" value="F:cardiolipin synthase activity"/>
    <property type="evidence" value="ECO:0007669"/>
    <property type="project" value="TreeGrafter"/>
</dbReference>
<comment type="subcellular location">
    <subcellularLocation>
        <location evidence="1">Cell membrane</location>
        <topology evidence="1">Multi-pass membrane protein</topology>
    </subcellularLocation>
</comment>
<dbReference type="InterPro" id="IPR025202">
    <property type="entry name" value="PLD-like_dom"/>
</dbReference>
<evidence type="ECO:0000256" key="2">
    <source>
        <dbReference type="ARBA" id="ARBA00022475"/>
    </source>
</evidence>
<dbReference type="PANTHER" id="PTHR21248">
    <property type="entry name" value="CARDIOLIPIN SYNTHASE"/>
    <property type="match status" value="1"/>
</dbReference>
<comment type="caution">
    <text evidence="8">The sequence shown here is derived from an EMBL/GenBank/DDBJ whole genome shotgun (WGS) entry which is preliminary data.</text>
</comment>
<name>A0A7C4QQ91_9PLAN</name>
<evidence type="ECO:0000313" key="8">
    <source>
        <dbReference type="EMBL" id="HGT39625.1"/>
    </source>
</evidence>
<dbReference type="PANTHER" id="PTHR21248:SF22">
    <property type="entry name" value="PHOSPHOLIPASE D"/>
    <property type="match status" value="1"/>
</dbReference>
<dbReference type="Pfam" id="PF13091">
    <property type="entry name" value="PLDc_2"/>
    <property type="match status" value="2"/>
</dbReference>
<evidence type="ECO:0000256" key="6">
    <source>
        <dbReference type="SAM" id="Phobius"/>
    </source>
</evidence>
<protein>
    <submittedName>
        <fullName evidence="8">Cardiolipin synthase</fullName>
    </submittedName>
</protein>
<dbReference type="EMBL" id="DSVQ01000012">
    <property type="protein sequence ID" value="HGT39625.1"/>
    <property type="molecule type" value="Genomic_DNA"/>
</dbReference>
<proteinExistence type="predicted"/>
<gene>
    <name evidence="8" type="ORF">ENS64_10235</name>
</gene>
<reference evidence="8" key="1">
    <citation type="journal article" date="2020" name="mSystems">
        <title>Genome- and Community-Level Interaction Insights into Carbon Utilization and Element Cycling Functions of Hydrothermarchaeota in Hydrothermal Sediment.</title>
        <authorList>
            <person name="Zhou Z."/>
            <person name="Liu Y."/>
            <person name="Xu W."/>
            <person name="Pan J."/>
            <person name="Luo Z.H."/>
            <person name="Li M."/>
        </authorList>
    </citation>
    <scope>NUCLEOTIDE SEQUENCE [LARGE SCALE GENOMIC DNA]</scope>
    <source>
        <strain evidence="8">SpSt-508</strain>
    </source>
</reference>
<evidence type="ECO:0000259" key="7">
    <source>
        <dbReference type="PROSITE" id="PS50035"/>
    </source>
</evidence>
<dbReference type="SMART" id="SM00155">
    <property type="entry name" value="PLDc"/>
    <property type="match status" value="2"/>
</dbReference>
<keyword evidence="4 6" id="KW-1133">Transmembrane helix</keyword>
<evidence type="ECO:0000256" key="4">
    <source>
        <dbReference type="ARBA" id="ARBA00022989"/>
    </source>
</evidence>
<dbReference type="SUPFAM" id="SSF56024">
    <property type="entry name" value="Phospholipase D/nuclease"/>
    <property type="match status" value="2"/>
</dbReference>
<evidence type="ECO:0000256" key="5">
    <source>
        <dbReference type="ARBA" id="ARBA00023136"/>
    </source>
</evidence>
<dbReference type="GO" id="GO:0005886">
    <property type="term" value="C:plasma membrane"/>
    <property type="evidence" value="ECO:0007669"/>
    <property type="project" value="UniProtKB-SubCell"/>
</dbReference>
<dbReference type="CDD" id="cd09163">
    <property type="entry name" value="PLDc_CLS_unchar2_2"/>
    <property type="match status" value="1"/>
</dbReference>
<dbReference type="InterPro" id="IPR027379">
    <property type="entry name" value="CLS_N"/>
</dbReference>
<organism evidence="8">
    <name type="scientific">Schlesneria paludicola</name>
    <dbReference type="NCBI Taxonomy" id="360056"/>
    <lineage>
        <taxon>Bacteria</taxon>
        <taxon>Pseudomonadati</taxon>
        <taxon>Planctomycetota</taxon>
        <taxon>Planctomycetia</taxon>
        <taxon>Planctomycetales</taxon>
        <taxon>Planctomycetaceae</taxon>
        <taxon>Schlesneria</taxon>
    </lineage>
</organism>
<dbReference type="InterPro" id="IPR001736">
    <property type="entry name" value="PLipase_D/transphosphatidylase"/>
</dbReference>
<dbReference type="Gene3D" id="3.30.870.10">
    <property type="entry name" value="Endonuclease Chain A"/>
    <property type="match status" value="3"/>
</dbReference>
<dbReference type="AlphaFoldDB" id="A0A7C4QQ91"/>
<accession>A0A7C4QQ91</accession>
<dbReference type="GO" id="GO:0032049">
    <property type="term" value="P:cardiolipin biosynthetic process"/>
    <property type="evidence" value="ECO:0007669"/>
    <property type="project" value="UniProtKB-ARBA"/>
</dbReference>
<keyword evidence="5 6" id="KW-0472">Membrane</keyword>
<evidence type="ECO:0000256" key="1">
    <source>
        <dbReference type="ARBA" id="ARBA00004651"/>
    </source>
</evidence>
<dbReference type="PROSITE" id="PS50035">
    <property type="entry name" value="PLD"/>
    <property type="match status" value="2"/>
</dbReference>
<dbReference type="Pfam" id="PF13396">
    <property type="entry name" value="PLDc_N"/>
    <property type="match status" value="1"/>
</dbReference>
<sequence>MAHIVPFSSRAALCTLGPTRRASSGREFLRKPPELLDALLSLWPHLVAAITLVVDVIASGHAVLRKRDARAAIAWVGFIWFVPFLGGLLYLWLGINRIQRRARTLRALHPASPLHPCEFRISSDDGVLRQLGEHLPQLARVVTNVTRHPLLSGNTVEPLDSRSAYDVMLAAIDAAEHSIALETYIFDNDRAGRRFAEALSRAVSRGVAVRVIVDDIGAKYSWPSILTELRRARVPVEAFLPKLTPIGFAYANLCNHRKILVIDGRIGFTGGMNVREGHAADLLAPHPIEDLHFRLTGPVVAHLQHTFADDWQFCRGEALEGDAWFPSLTPTGPVLARGIPDGPDENFENLRMTILGGLASAQRSVRIVTPYFLPDPPLITMLNLTTMRGVEVDIFLPRVNNLKLVQWACMAQLWQVLERGCRVWLTPPPFDHTKLMLVDGAWTLLGSSNWDARSFRLNFEFNVECYDAALAQALEERIQQKQARAHRLTLAEVDGRPLPIRLRDGVARLLSPYL</sequence>
<evidence type="ECO:0000256" key="3">
    <source>
        <dbReference type="ARBA" id="ARBA00022692"/>
    </source>
</evidence>
<dbReference type="CDD" id="cd09157">
    <property type="entry name" value="PLDc_CLS_unchar2_1"/>
    <property type="match status" value="1"/>
</dbReference>
<feature type="domain" description="PLD phosphodiesterase" evidence="7">
    <location>
        <begin position="432"/>
        <end position="454"/>
    </location>
</feature>
<keyword evidence="3 6" id="KW-0812">Transmembrane</keyword>